<dbReference type="InterPro" id="IPR008969">
    <property type="entry name" value="CarboxyPept-like_regulatory"/>
</dbReference>
<comment type="caution">
    <text evidence="1">The sequence shown here is derived from an EMBL/GenBank/DDBJ whole genome shotgun (WGS) entry which is preliminary data.</text>
</comment>
<keyword evidence="1" id="KW-0378">Hydrolase</keyword>
<evidence type="ECO:0000313" key="2">
    <source>
        <dbReference type="Proteomes" id="UP000536509"/>
    </source>
</evidence>
<organism evidence="1 2">
    <name type="scientific">Flavobacterium rivulicola</name>
    <dbReference type="NCBI Taxonomy" id="2732161"/>
    <lineage>
        <taxon>Bacteria</taxon>
        <taxon>Pseudomonadati</taxon>
        <taxon>Bacteroidota</taxon>
        <taxon>Flavobacteriia</taxon>
        <taxon>Flavobacteriales</taxon>
        <taxon>Flavobacteriaceae</taxon>
        <taxon>Flavobacterium</taxon>
    </lineage>
</organism>
<keyword evidence="1" id="KW-0645">Protease</keyword>
<name>A0A7Y3RA88_9FLAO</name>
<dbReference type="GO" id="GO:0004180">
    <property type="term" value="F:carboxypeptidase activity"/>
    <property type="evidence" value="ECO:0007669"/>
    <property type="project" value="UniProtKB-KW"/>
</dbReference>
<dbReference type="SUPFAM" id="SSF49464">
    <property type="entry name" value="Carboxypeptidase regulatory domain-like"/>
    <property type="match status" value="1"/>
</dbReference>
<dbReference type="Gene3D" id="2.60.40.1120">
    <property type="entry name" value="Carboxypeptidase-like, regulatory domain"/>
    <property type="match status" value="1"/>
</dbReference>
<dbReference type="EMBL" id="JABEVX010000004">
    <property type="protein sequence ID" value="NNT72385.1"/>
    <property type="molecule type" value="Genomic_DNA"/>
</dbReference>
<keyword evidence="1" id="KW-0121">Carboxypeptidase</keyword>
<dbReference type="AlphaFoldDB" id="A0A7Y3RA88"/>
<proteinExistence type="predicted"/>
<evidence type="ECO:0000313" key="1">
    <source>
        <dbReference type="EMBL" id="NNT72385.1"/>
    </source>
</evidence>
<accession>A0A7Y3RA88</accession>
<keyword evidence="2" id="KW-1185">Reference proteome</keyword>
<dbReference type="Proteomes" id="UP000536509">
    <property type="component" value="Unassembled WGS sequence"/>
</dbReference>
<reference evidence="1 2" key="1">
    <citation type="submission" date="2020-05" db="EMBL/GenBank/DDBJ databases">
        <title>Draft genome of Flavobacterium sp. IMCC34852.</title>
        <authorList>
            <person name="Song J."/>
            <person name="Cho J.-C."/>
        </authorList>
    </citation>
    <scope>NUCLEOTIDE SEQUENCE [LARGE SCALE GENOMIC DNA]</scope>
    <source>
        <strain evidence="1 2">IMCC34852</strain>
    </source>
</reference>
<gene>
    <name evidence="1" type="ORF">HKT18_09180</name>
</gene>
<protein>
    <submittedName>
        <fullName evidence="1">Carboxypeptidase-like regulatory domain-containing protein</fullName>
    </submittedName>
</protein>
<dbReference type="RefSeq" id="WP_171222561.1">
    <property type="nucleotide sequence ID" value="NZ_CP121446.1"/>
</dbReference>
<dbReference type="Pfam" id="PF13715">
    <property type="entry name" value="CarbopepD_reg_2"/>
    <property type="match status" value="1"/>
</dbReference>
<sequence>MRLHYLLLYFLCFNFSFAQYIKGRVVDDLNQPLAAANVYYEGTTLSTFTNDNGDFILVYEPQLKRPIVVSYIGYVTTYVESYTISEHLTIKLTQDIGALREVVVKKDKFSRKEKMAIFKEHFLGKTAFGLKTIIENEDDIVLEYDEETFMLKAYANKPLVIVNPSLGYKINYELVDFEVQFSILSLNPHAIKRSYYAGYTRFEEIENSSRILKKREQAYRGSPMHFYRNLINGIWGKNDFQLFLRGHLTNPSNHFTVTKEADRYKVDIKRQKIDFENDNLVAFFGLLFDGNENSIVQFNAETIYVDPYGNNLSSRDVSFSGFIQFKRLGDTLPLNYGL</sequence>